<gene>
    <name evidence="1" type="ORF">MM213_08770</name>
</gene>
<dbReference type="Proteomes" id="UP001165430">
    <property type="component" value="Unassembled WGS sequence"/>
</dbReference>
<name>A0ABS9VBG2_9BACT</name>
<dbReference type="EMBL" id="JAKZGO010000006">
    <property type="protein sequence ID" value="MCH7413574.1"/>
    <property type="molecule type" value="Genomic_DNA"/>
</dbReference>
<evidence type="ECO:0000313" key="1">
    <source>
        <dbReference type="EMBL" id="MCH7413574.1"/>
    </source>
</evidence>
<accession>A0ABS9VBG2</accession>
<protein>
    <submittedName>
        <fullName evidence="1">Uncharacterized protein</fullName>
    </submittedName>
</protein>
<dbReference type="RefSeq" id="WP_241411444.1">
    <property type="nucleotide sequence ID" value="NZ_JAKZGO010000006.1"/>
</dbReference>
<keyword evidence="2" id="KW-1185">Reference proteome</keyword>
<proteinExistence type="predicted"/>
<comment type="caution">
    <text evidence="1">The sequence shown here is derived from an EMBL/GenBank/DDBJ whole genome shotgun (WGS) entry which is preliminary data.</text>
</comment>
<evidence type="ECO:0000313" key="2">
    <source>
        <dbReference type="Proteomes" id="UP001165430"/>
    </source>
</evidence>
<sequence>MNKWLREILAKVVTREVGKDFTIEQTIHIKSKVTDFIKRNEAIAPFSDLPDTERNIINDISTYNKAGDIESVNRKISELGSVIIIRQEQQVKIEG</sequence>
<reference evidence="1" key="1">
    <citation type="submission" date="2022-03" db="EMBL/GenBank/DDBJ databases">
        <title>De novo assembled genomes of Belliella spp. (Cyclobacteriaceae) strains.</title>
        <authorList>
            <person name="Szabo A."/>
            <person name="Korponai K."/>
            <person name="Felfoldi T."/>
        </authorList>
    </citation>
    <scope>NUCLEOTIDE SEQUENCE</scope>
    <source>
        <strain evidence="1">DSM 111903</strain>
    </source>
</reference>
<organism evidence="1 2">
    <name type="scientific">Belliella alkalica</name>
    <dbReference type="NCBI Taxonomy" id="1730871"/>
    <lineage>
        <taxon>Bacteria</taxon>
        <taxon>Pseudomonadati</taxon>
        <taxon>Bacteroidota</taxon>
        <taxon>Cytophagia</taxon>
        <taxon>Cytophagales</taxon>
        <taxon>Cyclobacteriaceae</taxon>
        <taxon>Belliella</taxon>
    </lineage>
</organism>